<protein>
    <submittedName>
        <fullName evidence="1">Uncharacterized protein</fullName>
    </submittedName>
</protein>
<keyword evidence="2" id="KW-1185">Reference proteome</keyword>
<dbReference type="OrthoDB" id="2364732at2759"/>
<evidence type="ECO:0000313" key="1">
    <source>
        <dbReference type="EMBL" id="RAL10076.1"/>
    </source>
</evidence>
<dbReference type="RefSeq" id="XP_025549230.1">
    <property type="nucleotide sequence ID" value="XM_025690143.1"/>
</dbReference>
<dbReference type="GeneID" id="37194432"/>
<dbReference type="InterPro" id="IPR027417">
    <property type="entry name" value="P-loop_NTPase"/>
</dbReference>
<dbReference type="SUPFAM" id="SSF52540">
    <property type="entry name" value="P-loop containing nucleoside triphosphate hydrolases"/>
    <property type="match status" value="1"/>
</dbReference>
<dbReference type="EMBL" id="KZ824298">
    <property type="protein sequence ID" value="RAL10076.1"/>
    <property type="molecule type" value="Genomic_DNA"/>
</dbReference>
<organism evidence="1 2">
    <name type="scientific">Aspergillus homomorphus (strain CBS 101889)</name>
    <dbReference type="NCBI Taxonomy" id="1450537"/>
    <lineage>
        <taxon>Eukaryota</taxon>
        <taxon>Fungi</taxon>
        <taxon>Dikarya</taxon>
        <taxon>Ascomycota</taxon>
        <taxon>Pezizomycotina</taxon>
        <taxon>Eurotiomycetes</taxon>
        <taxon>Eurotiomycetidae</taxon>
        <taxon>Eurotiales</taxon>
        <taxon>Aspergillaceae</taxon>
        <taxon>Aspergillus</taxon>
        <taxon>Aspergillus subgen. Circumdati</taxon>
    </lineage>
</organism>
<dbReference type="VEuPathDB" id="FungiDB:BO97DRAFT_147755"/>
<gene>
    <name evidence="1" type="ORF">BO97DRAFT_147755</name>
</gene>
<evidence type="ECO:0000313" key="2">
    <source>
        <dbReference type="Proteomes" id="UP000248961"/>
    </source>
</evidence>
<reference evidence="1 2" key="1">
    <citation type="submission" date="2018-02" db="EMBL/GenBank/DDBJ databases">
        <title>The genomes of Aspergillus section Nigri reveals drivers in fungal speciation.</title>
        <authorList>
            <consortium name="DOE Joint Genome Institute"/>
            <person name="Vesth T.C."/>
            <person name="Nybo J."/>
            <person name="Theobald S."/>
            <person name="Brandl J."/>
            <person name="Frisvad J.C."/>
            <person name="Nielsen K.F."/>
            <person name="Lyhne E.K."/>
            <person name="Kogle M.E."/>
            <person name="Kuo A."/>
            <person name="Riley R."/>
            <person name="Clum A."/>
            <person name="Nolan M."/>
            <person name="Lipzen A."/>
            <person name="Salamov A."/>
            <person name="Henrissat B."/>
            <person name="Wiebenga A."/>
            <person name="De vries R.P."/>
            <person name="Grigoriev I.V."/>
            <person name="Mortensen U.H."/>
            <person name="Andersen M.R."/>
            <person name="Baker S.E."/>
        </authorList>
    </citation>
    <scope>NUCLEOTIDE SEQUENCE [LARGE SCALE GENOMIC DNA]</scope>
    <source>
        <strain evidence="1 2">CBS 101889</strain>
    </source>
</reference>
<dbReference type="STRING" id="1450537.A0A395HR62"/>
<dbReference type="Proteomes" id="UP000248961">
    <property type="component" value="Unassembled WGS sequence"/>
</dbReference>
<name>A0A395HR62_ASPHC</name>
<proteinExistence type="predicted"/>
<dbReference type="AlphaFoldDB" id="A0A395HR62"/>
<accession>A0A395HR62</accession>
<sequence>MRVIMGPCRWKHCSCPQGDCITDSSGQAETCNECAHPLAYHEEYTVSEPTLIPVLKKDPPAQVTKIPSEYLYDAIYSKTNLIFIVTPSPIAERTGLITEIFRRLEDSAIVRISGTPASGKTTLMRLMMKSLMIDPKNTQHIYALYSWIPAKVENMGGFQKYLNEMTGKDADEWLGYPAYLFIDEAQTSYEDTDLWSYLFKSVTPKSKCRIVLFTSYGSPDEGAEGFFQLKSPETTQMTFGKAQQISLRPDLTVIPDHKPVGMLLDETESMKLAEDLINYRSSSHFTGGVSEDFKYGVWKISQATWD</sequence>